<dbReference type="EMBL" id="BPLR01002057">
    <property type="protein sequence ID" value="GIX69484.1"/>
    <property type="molecule type" value="Genomic_DNA"/>
</dbReference>
<proteinExistence type="predicted"/>
<comment type="caution">
    <text evidence="1">The sequence shown here is derived from an EMBL/GenBank/DDBJ whole genome shotgun (WGS) entry which is preliminary data.</text>
</comment>
<reference evidence="1 2" key="1">
    <citation type="submission" date="2021-06" db="EMBL/GenBank/DDBJ databases">
        <title>Caerostris extrusa draft genome.</title>
        <authorList>
            <person name="Kono N."/>
            <person name="Arakawa K."/>
        </authorList>
    </citation>
    <scope>NUCLEOTIDE SEQUENCE [LARGE SCALE GENOMIC DNA]</scope>
</reference>
<keyword evidence="2" id="KW-1185">Reference proteome</keyword>
<evidence type="ECO:0000313" key="1">
    <source>
        <dbReference type="EMBL" id="GIX69484.1"/>
    </source>
</evidence>
<dbReference type="Proteomes" id="UP001054945">
    <property type="component" value="Unassembled WGS sequence"/>
</dbReference>
<sequence>ILRFKRPWGTFSGLRQVGPSRIRDQWKEQREEEAPGATAKLALTRIGFKRPWGSFSGLRQVGPSRIRDQWKERREEEFSWCICKNGSNKVKAT</sequence>
<dbReference type="AlphaFoldDB" id="A0AAV4MBU3"/>
<name>A0AAV4MBU3_CAEEX</name>
<evidence type="ECO:0000313" key="2">
    <source>
        <dbReference type="Proteomes" id="UP001054945"/>
    </source>
</evidence>
<feature type="non-terminal residue" evidence="1">
    <location>
        <position position="1"/>
    </location>
</feature>
<organism evidence="1 2">
    <name type="scientific">Caerostris extrusa</name>
    <name type="common">Bark spider</name>
    <name type="synonym">Caerostris bankana</name>
    <dbReference type="NCBI Taxonomy" id="172846"/>
    <lineage>
        <taxon>Eukaryota</taxon>
        <taxon>Metazoa</taxon>
        <taxon>Ecdysozoa</taxon>
        <taxon>Arthropoda</taxon>
        <taxon>Chelicerata</taxon>
        <taxon>Arachnida</taxon>
        <taxon>Araneae</taxon>
        <taxon>Araneomorphae</taxon>
        <taxon>Entelegynae</taxon>
        <taxon>Araneoidea</taxon>
        <taxon>Araneidae</taxon>
        <taxon>Caerostris</taxon>
    </lineage>
</organism>
<accession>A0AAV4MBU3</accession>
<gene>
    <name evidence="1" type="ORF">CEXT_470521</name>
</gene>
<protein>
    <submittedName>
        <fullName evidence="1">Uncharacterized protein</fullName>
    </submittedName>
</protein>